<gene>
    <name evidence="1" type="ORF">ACFOJE_04805</name>
</gene>
<evidence type="ECO:0008006" key="3">
    <source>
        <dbReference type="Google" id="ProtNLM"/>
    </source>
</evidence>
<keyword evidence="2" id="KW-1185">Reference proteome</keyword>
<name>A0ABV7ARZ5_9GAMM</name>
<dbReference type="EMBL" id="JBHRSJ010000007">
    <property type="protein sequence ID" value="MFC2971532.1"/>
    <property type="molecule type" value="Genomic_DNA"/>
</dbReference>
<protein>
    <recommendedName>
        <fullName evidence="3">Glycosyltransferase</fullName>
    </recommendedName>
</protein>
<organism evidence="1 2">
    <name type="scientific">Azotobacter bryophylli</name>
    <dbReference type="NCBI Taxonomy" id="1986537"/>
    <lineage>
        <taxon>Bacteria</taxon>
        <taxon>Pseudomonadati</taxon>
        <taxon>Pseudomonadota</taxon>
        <taxon>Gammaproteobacteria</taxon>
        <taxon>Pseudomonadales</taxon>
        <taxon>Pseudomonadaceae</taxon>
        <taxon>Azotobacter</taxon>
    </lineage>
</organism>
<reference evidence="2" key="1">
    <citation type="journal article" date="2019" name="Int. J. Syst. Evol. Microbiol.">
        <title>The Global Catalogue of Microorganisms (GCM) 10K type strain sequencing project: providing services to taxonomists for standard genome sequencing and annotation.</title>
        <authorList>
            <consortium name="The Broad Institute Genomics Platform"/>
            <consortium name="The Broad Institute Genome Sequencing Center for Infectious Disease"/>
            <person name="Wu L."/>
            <person name="Ma J."/>
        </authorList>
    </citation>
    <scope>NUCLEOTIDE SEQUENCE [LARGE SCALE GENOMIC DNA]</scope>
    <source>
        <strain evidence="2">KCTC 62195</strain>
    </source>
</reference>
<dbReference type="RefSeq" id="WP_377813130.1">
    <property type="nucleotide sequence ID" value="NZ_JBHRSJ010000007.1"/>
</dbReference>
<accession>A0ABV7ARZ5</accession>
<evidence type="ECO:0000313" key="2">
    <source>
        <dbReference type="Proteomes" id="UP001595457"/>
    </source>
</evidence>
<comment type="caution">
    <text evidence="1">The sequence shown here is derived from an EMBL/GenBank/DDBJ whole genome shotgun (WGS) entry which is preliminary data.</text>
</comment>
<proteinExistence type="predicted"/>
<sequence>MRKPPAPKVRIGYSPFSNTENAYIDRNKEILSRLGAVHEIPSLGQLFRHPHRYLASRLDVAIINWWENSIVSRKTGKLHLPGLCKFMVKALALRLVARKVVFIRHNNYPHHTDHEKGERIARLLDRLEKLFSISVTHSGHNENSERPYVPHPLYNKKPGSGRSAPLERQGDYFVAFGRIQPYKKLEELIDGFPPEKKLIIAGPCKDDEYLRRITAASGQNIEIRAGYLAKDEAERLVANSHGMILSHAESDMIVSGSYFFATSIGVPVHAIKTPFFEWARRSFETRGLHIYENLAMLHDGIETAKQRNIKKEIIAYAGNSFGDRKVAEHWSKVFDRIGIATRGHIQVVSSTPNPAEHKPKPRHLKASIQGIAGNTRQRSHHKTK</sequence>
<evidence type="ECO:0000313" key="1">
    <source>
        <dbReference type="EMBL" id="MFC2971532.1"/>
    </source>
</evidence>
<dbReference type="Gene3D" id="3.40.50.2000">
    <property type="entry name" value="Glycogen Phosphorylase B"/>
    <property type="match status" value="1"/>
</dbReference>
<dbReference type="SUPFAM" id="SSF53756">
    <property type="entry name" value="UDP-Glycosyltransferase/glycogen phosphorylase"/>
    <property type="match status" value="1"/>
</dbReference>
<dbReference type="Proteomes" id="UP001595457">
    <property type="component" value="Unassembled WGS sequence"/>
</dbReference>